<evidence type="ECO:0000313" key="2">
    <source>
        <dbReference type="Proteomes" id="UP000028547"/>
    </source>
</evidence>
<comment type="caution">
    <text evidence="1">The sequence shown here is derived from an EMBL/GenBank/DDBJ whole genome shotgun (WGS) entry which is preliminary data.</text>
</comment>
<gene>
    <name evidence="1" type="ORF">Q664_12370</name>
</gene>
<dbReference type="RefSeq" id="WP_043393863.1">
    <property type="nucleotide sequence ID" value="NZ_JPMI01000076.1"/>
</dbReference>
<proteinExistence type="predicted"/>
<dbReference type="EMBL" id="JPMI01000076">
    <property type="protein sequence ID" value="KFA92912.1"/>
    <property type="molecule type" value="Genomic_DNA"/>
</dbReference>
<evidence type="ECO:0000313" key="1">
    <source>
        <dbReference type="EMBL" id="KFA92912.1"/>
    </source>
</evidence>
<organism evidence="1 2">
    <name type="scientific">Archangium violaceum Cb vi76</name>
    <dbReference type="NCBI Taxonomy" id="1406225"/>
    <lineage>
        <taxon>Bacteria</taxon>
        <taxon>Pseudomonadati</taxon>
        <taxon>Myxococcota</taxon>
        <taxon>Myxococcia</taxon>
        <taxon>Myxococcales</taxon>
        <taxon>Cystobacterineae</taxon>
        <taxon>Archangiaceae</taxon>
        <taxon>Archangium</taxon>
    </lineage>
</organism>
<dbReference type="Proteomes" id="UP000028547">
    <property type="component" value="Unassembled WGS sequence"/>
</dbReference>
<protein>
    <submittedName>
        <fullName evidence="1">Uncharacterized protein</fullName>
    </submittedName>
</protein>
<reference evidence="1 2" key="1">
    <citation type="submission" date="2014-07" db="EMBL/GenBank/DDBJ databases">
        <title>Draft Genome Sequence of Gephyronic Acid Producer, Cystobacter violaceus Strain Cb vi76.</title>
        <authorList>
            <person name="Stevens D.C."/>
            <person name="Young J."/>
            <person name="Carmichael R."/>
            <person name="Tan J."/>
            <person name="Taylor R.E."/>
        </authorList>
    </citation>
    <scope>NUCLEOTIDE SEQUENCE [LARGE SCALE GENOMIC DNA]</scope>
    <source>
        <strain evidence="1 2">Cb vi76</strain>
    </source>
</reference>
<accession>A0A084SWS7</accession>
<dbReference type="AlphaFoldDB" id="A0A084SWS7"/>
<sequence length="222" mass="25138">MASDAPPRFFVLKNAMDSSHDTDFERSGRTIGEAGEAPRCHLCGSFIGMRAWLPPRRGELTLYGTAFGDYIKGPGSGHLLSARFVESFRTEGLTGLSDFDPVEIVRVRTRRRSAPKIPPPYFHTVPIFGGAAVEEARSRIRRHKPIDCDWCRETNVPAIHGFTLEQWRGEDVFFARGMPGSPIVSERFIRFVERHQFTNMKLIPTEEYTWDPMGLGPTRPEL</sequence>
<name>A0A084SWS7_9BACT</name>